<protein>
    <recommendedName>
        <fullName evidence="3">DUF4218 domain-containing protein</fullName>
    </recommendedName>
</protein>
<reference evidence="2" key="1">
    <citation type="submission" date="2017-05" db="UniProtKB">
        <authorList>
            <consortium name="EnsemblMetazoa"/>
        </authorList>
    </citation>
    <scope>IDENTIFICATION</scope>
</reference>
<feature type="compositionally biased region" description="Basic and acidic residues" evidence="1">
    <location>
        <begin position="197"/>
        <end position="226"/>
    </location>
</feature>
<organism evidence="2">
    <name type="scientific">Amphimedon queenslandica</name>
    <name type="common">Sponge</name>
    <dbReference type="NCBI Taxonomy" id="400682"/>
    <lineage>
        <taxon>Eukaryota</taxon>
        <taxon>Metazoa</taxon>
        <taxon>Porifera</taxon>
        <taxon>Demospongiae</taxon>
        <taxon>Heteroscleromorpha</taxon>
        <taxon>Haplosclerida</taxon>
        <taxon>Niphatidae</taxon>
        <taxon>Amphimedon</taxon>
    </lineage>
</organism>
<dbReference type="AlphaFoldDB" id="A0A1X7UAU6"/>
<feature type="compositionally biased region" description="Basic and acidic residues" evidence="1">
    <location>
        <begin position="234"/>
        <end position="260"/>
    </location>
</feature>
<dbReference type="InParanoid" id="A0A1X7UAU6"/>
<dbReference type="EnsemblMetazoa" id="Aqu2.1.25078_001">
    <property type="protein sequence ID" value="Aqu2.1.25078_001"/>
    <property type="gene ID" value="Aqu2.1.25078"/>
</dbReference>
<sequence length="289" mass="34157">MDDNKPTPLDSSCLSDGSLKQNASQMWTLGRFLPLVVGHLIPENNENWINYLRLLEIMSIIFGPVAEKNDCVYLESLISDHHISLKMLYPNLHITPKLHYMIHIPRLMLQYGPLVHHWTMRYEAKHRYFKQMASIMGNFTNICYSLSLRHQLYQCYLNLATDDLPEEKLEVGQKAQREARITDLRERSQQRCLNESESQRVARLTDLRERSQERRANESDSERESRPLTISKTVQERRASESKEQRAQRNQRMREYRRELLANQPPPAPSPENLRQQELSRTLKNFKKK</sequence>
<proteinExistence type="predicted"/>
<feature type="compositionally biased region" description="Polar residues" evidence="1">
    <location>
        <begin position="273"/>
        <end position="283"/>
    </location>
</feature>
<name>A0A1X7UAU6_AMPQE</name>
<accession>A0A1X7UAU6</accession>
<evidence type="ECO:0008006" key="3">
    <source>
        <dbReference type="Google" id="ProtNLM"/>
    </source>
</evidence>
<dbReference type="OrthoDB" id="5948273at2759"/>
<evidence type="ECO:0000313" key="2">
    <source>
        <dbReference type="EnsemblMetazoa" id="Aqu2.1.25078_001"/>
    </source>
</evidence>
<dbReference type="eggNOG" id="ENOG502RYKT">
    <property type="taxonomic scope" value="Eukaryota"/>
</dbReference>
<evidence type="ECO:0000256" key="1">
    <source>
        <dbReference type="SAM" id="MobiDB-lite"/>
    </source>
</evidence>
<feature type="region of interest" description="Disordered" evidence="1">
    <location>
        <begin position="190"/>
        <end position="289"/>
    </location>
</feature>